<keyword evidence="2" id="KW-0238">DNA-binding</keyword>
<dbReference type="EMBL" id="CP009687">
    <property type="protein sequence ID" value="AKL95141.1"/>
    <property type="molecule type" value="Genomic_DNA"/>
</dbReference>
<protein>
    <submittedName>
        <fullName evidence="4">Transcriptional regulator, TetR family</fullName>
    </submittedName>
</protein>
<evidence type="ECO:0000256" key="2">
    <source>
        <dbReference type="ARBA" id="ARBA00023125"/>
    </source>
</evidence>
<dbReference type="KEGG" id="cace:CACET_c16920"/>
<reference evidence="4 5" key="1">
    <citation type="submission" date="2014-10" db="EMBL/GenBank/DDBJ databases">
        <title>Genome sequence of Clostridium aceticum DSM 1496.</title>
        <authorList>
            <person name="Poehlein A."/>
            <person name="Schiel-Bengelsdorf B."/>
            <person name="Gottschalk G."/>
            <person name="Duerre P."/>
            <person name="Daniel R."/>
        </authorList>
    </citation>
    <scope>NUCLEOTIDE SEQUENCE [LARGE SCALE GENOMIC DNA]</scope>
    <source>
        <strain evidence="4 5">DSM 1496</strain>
    </source>
</reference>
<gene>
    <name evidence="4" type="ORF">CACET_c16920</name>
</gene>
<dbReference type="SUPFAM" id="SSF46689">
    <property type="entry name" value="Homeodomain-like"/>
    <property type="match status" value="1"/>
</dbReference>
<dbReference type="PRINTS" id="PR00455">
    <property type="entry name" value="HTHTETR"/>
</dbReference>
<keyword evidence="5" id="KW-1185">Reference proteome</keyword>
<dbReference type="InterPro" id="IPR009057">
    <property type="entry name" value="Homeodomain-like_sf"/>
</dbReference>
<name>A0A0D8IDG0_9CLOT</name>
<dbReference type="Pfam" id="PF00440">
    <property type="entry name" value="TetR_N"/>
    <property type="match status" value="1"/>
</dbReference>
<dbReference type="STRING" id="84022.CACET_c16920"/>
<evidence type="ECO:0000256" key="1">
    <source>
        <dbReference type="ARBA" id="ARBA00023015"/>
    </source>
</evidence>
<dbReference type="GO" id="GO:0003677">
    <property type="term" value="F:DNA binding"/>
    <property type="evidence" value="ECO:0007669"/>
    <property type="project" value="UniProtKB-UniRule"/>
</dbReference>
<dbReference type="PROSITE" id="PS50977">
    <property type="entry name" value="HTH_TETR_2"/>
    <property type="match status" value="1"/>
</dbReference>
<keyword evidence="3" id="KW-0804">Transcription</keyword>
<evidence type="ECO:0000313" key="4">
    <source>
        <dbReference type="EMBL" id="AKL95141.1"/>
    </source>
</evidence>
<dbReference type="AlphaFoldDB" id="A0A0D8IDG0"/>
<sequence length="200" mass="22905">MARTTEKNQQMRELSKEKIRAAALNQFSKKGLFATRIQDIATEANVSQGLLYRYYPSKDDIFIDLIDNALDKINEASYYVYNLDMKAKEKITLTLTELYKTIETSESFRETCSLIAQAMNSTAIPEKAQKILNEKRDIPYEIFAKIMEQGQKENTIVDGNPEDLAILFWSTINGLAIFNTTRPLPCRLPDQGIIESMLFK</sequence>
<dbReference type="PATRIC" id="fig|84022.5.peg.3148"/>
<organism evidence="4 5">
    <name type="scientific">Clostridium aceticum</name>
    <dbReference type="NCBI Taxonomy" id="84022"/>
    <lineage>
        <taxon>Bacteria</taxon>
        <taxon>Bacillati</taxon>
        <taxon>Bacillota</taxon>
        <taxon>Clostridia</taxon>
        <taxon>Eubacteriales</taxon>
        <taxon>Clostridiaceae</taxon>
        <taxon>Clostridium</taxon>
    </lineage>
</organism>
<dbReference type="Proteomes" id="UP000035704">
    <property type="component" value="Chromosome"/>
</dbReference>
<proteinExistence type="predicted"/>
<dbReference type="InterPro" id="IPR001647">
    <property type="entry name" value="HTH_TetR"/>
</dbReference>
<keyword evidence="1" id="KW-0805">Transcription regulation</keyword>
<dbReference type="SUPFAM" id="SSF48498">
    <property type="entry name" value="Tetracyclin repressor-like, C-terminal domain"/>
    <property type="match status" value="1"/>
</dbReference>
<evidence type="ECO:0000256" key="3">
    <source>
        <dbReference type="ARBA" id="ARBA00023163"/>
    </source>
</evidence>
<dbReference type="Gene3D" id="1.10.357.10">
    <property type="entry name" value="Tetracycline Repressor, domain 2"/>
    <property type="match status" value="1"/>
</dbReference>
<dbReference type="InterPro" id="IPR036271">
    <property type="entry name" value="Tet_transcr_reg_TetR-rel_C_sf"/>
</dbReference>
<evidence type="ECO:0000313" key="5">
    <source>
        <dbReference type="Proteomes" id="UP000035704"/>
    </source>
</evidence>
<dbReference type="RefSeq" id="WP_044823867.1">
    <property type="nucleotide sequence ID" value="NZ_CP009687.1"/>
</dbReference>
<accession>A0A0D8IDG0</accession>
<dbReference type="PANTHER" id="PTHR47506">
    <property type="entry name" value="TRANSCRIPTIONAL REGULATORY PROTEIN"/>
    <property type="match status" value="1"/>
</dbReference>
<dbReference type="PANTHER" id="PTHR47506:SF1">
    <property type="entry name" value="HTH-TYPE TRANSCRIPTIONAL REGULATOR YJDC"/>
    <property type="match status" value="1"/>
</dbReference>
<dbReference type="OrthoDB" id="9785164at2"/>